<dbReference type="AlphaFoldDB" id="A0A1E3QLI6"/>
<dbReference type="PANTHER" id="PTHR10578">
    <property type="entry name" value="S -2-HYDROXY-ACID OXIDASE-RELATED"/>
    <property type="match status" value="1"/>
</dbReference>
<dbReference type="EMBL" id="KV454435">
    <property type="protein sequence ID" value="ODQ78551.1"/>
    <property type="molecule type" value="Genomic_DNA"/>
</dbReference>
<accession>A0A1E3QLI6</accession>
<feature type="domain" description="FMN hydroxy acid dehydrogenase" evidence="23">
    <location>
        <begin position="126"/>
        <end position="490"/>
    </location>
</feature>
<evidence type="ECO:0000256" key="4">
    <source>
        <dbReference type="ARBA" id="ARBA00011881"/>
    </source>
</evidence>
<evidence type="ECO:0000259" key="22">
    <source>
        <dbReference type="PROSITE" id="PS50255"/>
    </source>
</evidence>
<evidence type="ECO:0000256" key="8">
    <source>
        <dbReference type="ARBA" id="ARBA00022643"/>
    </source>
</evidence>
<dbReference type="OrthoDB" id="1925334at2759"/>
<dbReference type="PROSITE" id="PS51349">
    <property type="entry name" value="FMN_HYDROXY_ACID_DH_2"/>
    <property type="match status" value="1"/>
</dbReference>
<comment type="cofactor">
    <cofactor evidence="1">
        <name>FMN</name>
        <dbReference type="ChEBI" id="CHEBI:58210"/>
    </cofactor>
</comment>
<evidence type="ECO:0000256" key="10">
    <source>
        <dbReference type="ARBA" id="ARBA00022946"/>
    </source>
</evidence>
<comment type="subcellular location">
    <subcellularLocation>
        <location evidence="3">Mitochondrion intermembrane space</location>
    </subcellularLocation>
</comment>
<sequence>MAAGAYLSFHGALLHSDVQKAPVKAGVTIDELKEHVTPESCWVVIHGQVYDVTEILPIHPGGRRIIMKYAGKDATKKFDPLHAPDMIKKFLPEDKHLGPLIGELPYEEEPISEEEEERLLRVENIPPIGQMFNLSDFESVAKQTLTPGAWAYYSSGADDEISLRENHNSYLRIFFRPRVLVDVKDVSTATTMLGVPTAAPFYITATALAKLGHPDGELSIARGAGNENIIQMISTLASCSFDDITGAALPGQSQWFQLYLNPDRSISRKMVEACEKAPSIKGIFLTVDAPQLGKREKDMRLKFDDDADAIVKKGDGDKIDRSQGATRALSSFIDMQVTWKDIDALKKSTNLPIVIKGIQRYEDVILAVEHGVDAVVLSNHGGRQLDYALSPLEVLAETMPELRKRQLDDKIEVYIDGGVRRGTDVIKALCLGAKGVGLGRPFLYANSSYGEDGVIRAIQVLKEEMDVAMRLMGVNRIEELNESFLDMKAFHGRTPVRDSLYYDAYDPVMPAKFRDE</sequence>
<gene>
    <name evidence="24" type="ORF">BABINDRAFT_39595</name>
</gene>
<dbReference type="GO" id="GO:0005758">
    <property type="term" value="C:mitochondrial intermembrane space"/>
    <property type="evidence" value="ECO:0007669"/>
    <property type="project" value="UniProtKB-SubCell"/>
</dbReference>
<evidence type="ECO:0000256" key="20">
    <source>
        <dbReference type="ARBA" id="ARBA00078774"/>
    </source>
</evidence>
<reference evidence="25" key="1">
    <citation type="submission" date="2016-05" db="EMBL/GenBank/DDBJ databases">
        <title>Comparative genomics of biotechnologically important yeasts.</title>
        <authorList>
            <consortium name="DOE Joint Genome Institute"/>
            <person name="Riley R."/>
            <person name="Haridas S."/>
            <person name="Wolfe K.H."/>
            <person name="Lopes M.R."/>
            <person name="Hittinger C.T."/>
            <person name="Goker M."/>
            <person name="Salamov A."/>
            <person name="Wisecaver J."/>
            <person name="Long T.M."/>
            <person name="Aerts A.L."/>
            <person name="Barry K."/>
            <person name="Choi C."/>
            <person name="Clum A."/>
            <person name="Coughlan A.Y."/>
            <person name="Deshpande S."/>
            <person name="Douglass A.P."/>
            <person name="Hanson S.J."/>
            <person name="Klenk H.-P."/>
            <person name="Labutti K."/>
            <person name="Lapidus A."/>
            <person name="Lindquist E."/>
            <person name="Lipzen A."/>
            <person name="Meier-Kolthoff J.P."/>
            <person name="Ohm R.A."/>
            <person name="Otillar R.P."/>
            <person name="Pangilinan J."/>
            <person name="Peng Y."/>
            <person name="Rokas A."/>
            <person name="Rosa C.A."/>
            <person name="Scheuner C."/>
            <person name="Sibirny A.A."/>
            <person name="Slot J.C."/>
            <person name="Stielow J.B."/>
            <person name="Sun H."/>
            <person name="Kurtzman C.P."/>
            <person name="Blackwell M."/>
            <person name="Grigoriev I.V."/>
            <person name="Jeffries T.W."/>
        </authorList>
    </citation>
    <scope>NUCLEOTIDE SEQUENCE [LARGE SCALE GENOMIC DNA]</scope>
    <source>
        <strain evidence="25">NRRL Y-12698</strain>
    </source>
</reference>
<dbReference type="InterPro" id="IPR008259">
    <property type="entry name" value="FMN_hydac_DH_AS"/>
</dbReference>
<dbReference type="InterPro" id="IPR037458">
    <property type="entry name" value="L-MDH/L-LDH_FMN-bd"/>
</dbReference>
<evidence type="ECO:0000256" key="3">
    <source>
        <dbReference type="ARBA" id="ARBA00004569"/>
    </source>
</evidence>
<dbReference type="SMART" id="SM01117">
    <property type="entry name" value="Cyt-b5"/>
    <property type="match status" value="1"/>
</dbReference>
<evidence type="ECO:0000256" key="14">
    <source>
        <dbReference type="ARBA" id="ARBA00052399"/>
    </source>
</evidence>
<keyword evidence="7" id="KW-0285">Flavoprotein</keyword>
<dbReference type="Gene3D" id="3.20.20.70">
    <property type="entry name" value="Aldolase class I"/>
    <property type="match status" value="1"/>
</dbReference>
<comment type="similarity">
    <text evidence="15">In the C-terminal section; belongs to the FMN-dependent alpha-hydroxy acid dehydrogenase family.</text>
</comment>
<proteinExistence type="inferred from homology"/>
<dbReference type="GO" id="GO:0004460">
    <property type="term" value="F:L-lactate dehydrogenase (cytochrome) activity"/>
    <property type="evidence" value="ECO:0007669"/>
    <property type="project" value="UniProtKB-EC"/>
</dbReference>
<dbReference type="EC" id="1.1.2.3" evidence="17"/>
<keyword evidence="13" id="KW-0496">Mitochondrion</keyword>
<evidence type="ECO:0000256" key="12">
    <source>
        <dbReference type="ARBA" id="ARBA00023004"/>
    </source>
</evidence>
<dbReference type="PRINTS" id="PR00363">
    <property type="entry name" value="CYTOCHROMEB5"/>
</dbReference>
<evidence type="ECO:0000313" key="24">
    <source>
        <dbReference type="EMBL" id="ODQ78551.1"/>
    </source>
</evidence>
<keyword evidence="11" id="KW-0560">Oxidoreductase</keyword>
<organism evidence="24 25">
    <name type="scientific">Babjeviella inositovora NRRL Y-12698</name>
    <dbReference type="NCBI Taxonomy" id="984486"/>
    <lineage>
        <taxon>Eukaryota</taxon>
        <taxon>Fungi</taxon>
        <taxon>Dikarya</taxon>
        <taxon>Ascomycota</taxon>
        <taxon>Saccharomycotina</taxon>
        <taxon>Pichiomycetes</taxon>
        <taxon>Serinales incertae sedis</taxon>
        <taxon>Babjeviella</taxon>
    </lineage>
</organism>
<dbReference type="InterPro" id="IPR001199">
    <property type="entry name" value="Cyt_B5-like_heme/steroid-bd"/>
</dbReference>
<comment type="subunit">
    <text evidence="4">Homotetramer.</text>
</comment>
<dbReference type="InterPro" id="IPR037396">
    <property type="entry name" value="FMN_HAD"/>
</dbReference>
<evidence type="ECO:0000256" key="13">
    <source>
        <dbReference type="ARBA" id="ARBA00023128"/>
    </source>
</evidence>
<evidence type="ECO:0000256" key="15">
    <source>
        <dbReference type="ARBA" id="ARBA00061137"/>
    </source>
</evidence>
<keyword evidence="9" id="KW-0479">Metal-binding</keyword>
<evidence type="ECO:0000256" key="21">
    <source>
        <dbReference type="ARBA" id="ARBA00078938"/>
    </source>
</evidence>
<dbReference type="GeneID" id="30149789"/>
<evidence type="ECO:0000256" key="7">
    <source>
        <dbReference type="ARBA" id="ARBA00022630"/>
    </source>
</evidence>
<evidence type="ECO:0000256" key="11">
    <source>
        <dbReference type="ARBA" id="ARBA00023002"/>
    </source>
</evidence>
<dbReference type="SUPFAM" id="SSF51395">
    <property type="entry name" value="FMN-linked oxidoreductases"/>
    <property type="match status" value="1"/>
</dbReference>
<keyword evidence="12" id="KW-0408">Iron</keyword>
<dbReference type="PANTHER" id="PTHR10578:SF148">
    <property type="entry name" value="L-LACTATE DEHYDROGENASE (CYTOCHROME)"/>
    <property type="match status" value="1"/>
</dbReference>
<dbReference type="GO" id="GO:0046872">
    <property type="term" value="F:metal ion binding"/>
    <property type="evidence" value="ECO:0007669"/>
    <property type="project" value="UniProtKB-KW"/>
</dbReference>
<evidence type="ECO:0000313" key="25">
    <source>
        <dbReference type="Proteomes" id="UP000094336"/>
    </source>
</evidence>
<evidence type="ECO:0000256" key="1">
    <source>
        <dbReference type="ARBA" id="ARBA00001917"/>
    </source>
</evidence>
<evidence type="ECO:0000256" key="9">
    <source>
        <dbReference type="ARBA" id="ARBA00022723"/>
    </source>
</evidence>
<dbReference type="SUPFAM" id="SSF55856">
    <property type="entry name" value="Cytochrome b5-like heme/steroid binding domain"/>
    <property type="match status" value="1"/>
</dbReference>
<dbReference type="Pfam" id="PF00173">
    <property type="entry name" value="Cyt-b5"/>
    <property type="match status" value="1"/>
</dbReference>
<dbReference type="Proteomes" id="UP000094336">
    <property type="component" value="Unassembled WGS sequence"/>
</dbReference>
<dbReference type="CDD" id="cd02922">
    <property type="entry name" value="FCB2_FMN"/>
    <property type="match status" value="1"/>
</dbReference>
<dbReference type="FunFam" id="3.10.120.10:FF:000009">
    <property type="entry name" value="Cytochrome b2, mitochondrial, putative"/>
    <property type="match status" value="1"/>
</dbReference>
<comment type="catalytic activity">
    <reaction evidence="14">
        <text>(S)-lactate + 2 Fe(III)-[cytochrome c] = 2 Fe(II)-[cytochrome c] + pyruvate + 2 H(+)</text>
        <dbReference type="Rhea" id="RHEA:19909"/>
        <dbReference type="Rhea" id="RHEA-COMP:10350"/>
        <dbReference type="Rhea" id="RHEA-COMP:14399"/>
        <dbReference type="ChEBI" id="CHEBI:15361"/>
        <dbReference type="ChEBI" id="CHEBI:15378"/>
        <dbReference type="ChEBI" id="CHEBI:16651"/>
        <dbReference type="ChEBI" id="CHEBI:29033"/>
        <dbReference type="ChEBI" id="CHEBI:29034"/>
        <dbReference type="EC" id="1.1.2.3"/>
    </reaction>
    <physiologicalReaction direction="left-to-right" evidence="14">
        <dbReference type="Rhea" id="RHEA:19910"/>
    </physiologicalReaction>
</comment>
<dbReference type="GO" id="GO:0006089">
    <property type="term" value="P:lactate metabolic process"/>
    <property type="evidence" value="ECO:0007669"/>
    <property type="project" value="EnsemblFungi"/>
</dbReference>
<evidence type="ECO:0000256" key="6">
    <source>
        <dbReference type="ARBA" id="ARBA00022617"/>
    </source>
</evidence>
<dbReference type="InterPro" id="IPR013785">
    <property type="entry name" value="Aldolase_TIM"/>
</dbReference>
<evidence type="ECO:0000256" key="5">
    <source>
        <dbReference type="ARBA" id="ARBA00022448"/>
    </source>
</evidence>
<evidence type="ECO:0000259" key="23">
    <source>
        <dbReference type="PROSITE" id="PS51349"/>
    </source>
</evidence>
<keyword evidence="5" id="KW-0813">Transport</keyword>
<feature type="domain" description="Cytochrome b5 heme-binding" evidence="22">
    <location>
        <begin position="24"/>
        <end position="101"/>
    </location>
</feature>
<dbReference type="InterPro" id="IPR000262">
    <property type="entry name" value="FMN-dep_DH"/>
</dbReference>
<dbReference type="Pfam" id="PF01070">
    <property type="entry name" value="FMN_dh"/>
    <property type="match status" value="1"/>
</dbReference>
<dbReference type="InterPro" id="IPR036400">
    <property type="entry name" value="Cyt_B5-like_heme/steroid_sf"/>
</dbReference>
<keyword evidence="25" id="KW-1185">Reference proteome</keyword>
<name>A0A1E3QLI6_9ASCO</name>
<comment type="similarity">
    <text evidence="16">In the N-terminal section; belongs to the cytochrome b5 family.</text>
</comment>
<evidence type="ECO:0000256" key="2">
    <source>
        <dbReference type="ARBA" id="ARBA00001970"/>
    </source>
</evidence>
<protein>
    <recommendedName>
        <fullName evidence="18">L-lactate dehydrogenase (cytochrome)</fullName>
        <ecNumber evidence="17">1.1.2.3</ecNumber>
    </recommendedName>
    <alternativeName>
        <fullName evidence="20">Cytochrome b2</fullName>
    </alternativeName>
    <alternativeName>
        <fullName evidence="19">Flavocytochrome b2</fullName>
    </alternativeName>
    <alternativeName>
        <fullName evidence="21">L-lactate ferricytochrome c oxidoreductase</fullName>
    </alternativeName>
</protein>
<dbReference type="RefSeq" id="XP_018983879.1">
    <property type="nucleotide sequence ID" value="XM_019131936.1"/>
</dbReference>
<keyword evidence="8" id="KW-0288">FMN</keyword>
<evidence type="ECO:0000256" key="19">
    <source>
        <dbReference type="ARBA" id="ARBA00075949"/>
    </source>
</evidence>
<evidence type="ECO:0000256" key="16">
    <source>
        <dbReference type="ARBA" id="ARBA00061589"/>
    </source>
</evidence>
<comment type="cofactor">
    <cofactor evidence="2">
        <name>heme b</name>
        <dbReference type="ChEBI" id="CHEBI:60344"/>
    </cofactor>
</comment>
<dbReference type="Gene3D" id="3.10.120.10">
    <property type="entry name" value="Cytochrome b5-like heme/steroid binding domain"/>
    <property type="match status" value="1"/>
</dbReference>
<dbReference type="FunFam" id="3.20.20.70:FF:000062">
    <property type="entry name" value="Cytochrome b2, mitochondrial, putative"/>
    <property type="match status" value="1"/>
</dbReference>
<dbReference type="PROSITE" id="PS00557">
    <property type="entry name" value="FMN_HYDROXY_ACID_DH_1"/>
    <property type="match status" value="1"/>
</dbReference>
<evidence type="ECO:0000256" key="17">
    <source>
        <dbReference type="ARBA" id="ARBA00066458"/>
    </source>
</evidence>
<keyword evidence="6" id="KW-0349">Heme</keyword>
<keyword evidence="10" id="KW-0809">Transit peptide</keyword>
<evidence type="ECO:0000256" key="18">
    <source>
        <dbReference type="ARBA" id="ARBA00068515"/>
    </source>
</evidence>
<dbReference type="PROSITE" id="PS50255">
    <property type="entry name" value="CYTOCHROME_B5_2"/>
    <property type="match status" value="1"/>
</dbReference>
<dbReference type="STRING" id="984486.A0A1E3QLI6"/>